<dbReference type="HAMAP" id="MF_00014">
    <property type="entry name" value="Ribosome_mat_RimM"/>
    <property type="match status" value="1"/>
</dbReference>
<dbReference type="AlphaFoldDB" id="A0A2X2EN89"/>
<organism evidence="10 11">
    <name type="scientific">Pseudomonas luteola</name>
    <dbReference type="NCBI Taxonomy" id="47886"/>
    <lineage>
        <taxon>Bacteria</taxon>
        <taxon>Pseudomonadati</taxon>
        <taxon>Pseudomonadota</taxon>
        <taxon>Gammaproteobacteria</taxon>
        <taxon>Pseudomonadales</taxon>
        <taxon>Pseudomonadaceae</taxon>
        <taxon>Pseudomonas</taxon>
    </lineage>
</organism>
<dbReference type="InterPro" id="IPR011961">
    <property type="entry name" value="RimM"/>
</dbReference>
<comment type="domain">
    <text evidence="5">The PRC barrel domain binds ribosomal protein uS19.</text>
</comment>
<keyword evidence="4 5" id="KW-0143">Chaperone</keyword>
<evidence type="ECO:0000313" key="13">
    <source>
        <dbReference type="Proteomes" id="UP000638986"/>
    </source>
</evidence>
<dbReference type="PANTHER" id="PTHR33692">
    <property type="entry name" value="RIBOSOME MATURATION FACTOR RIMM"/>
    <property type="match status" value="1"/>
</dbReference>
<reference evidence="8 12" key="2">
    <citation type="submission" date="2020-10" db="EMBL/GenBank/DDBJ databases">
        <title>Genome sequences of Pseudomonas isolates.</title>
        <authorList>
            <person name="Wessels L."/>
            <person name="Reich F."/>
            <person name="Hammerl J."/>
        </authorList>
    </citation>
    <scope>NUCLEOTIDE SEQUENCE [LARGE SCALE GENOMIC DNA]</scope>
    <source>
        <strain evidence="8 12">20-MO00624-0</strain>
    </source>
</reference>
<keyword evidence="2 5" id="KW-0690">Ribosome biogenesis</keyword>
<dbReference type="GO" id="GO:0043022">
    <property type="term" value="F:ribosome binding"/>
    <property type="evidence" value="ECO:0007669"/>
    <property type="project" value="InterPro"/>
</dbReference>
<dbReference type="EMBL" id="JADTXM010000010">
    <property type="protein sequence ID" value="MBH3440116.1"/>
    <property type="molecule type" value="Genomic_DNA"/>
</dbReference>
<dbReference type="GO" id="GO:0005737">
    <property type="term" value="C:cytoplasm"/>
    <property type="evidence" value="ECO:0007669"/>
    <property type="project" value="UniProtKB-SubCell"/>
</dbReference>
<evidence type="ECO:0000256" key="1">
    <source>
        <dbReference type="ARBA" id="ARBA00022490"/>
    </source>
</evidence>
<feature type="domain" description="Ribosome maturation factor RimM PRC barrel" evidence="7">
    <location>
        <begin position="106"/>
        <end position="176"/>
    </location>
</feature>
<evidence type="ECO:0000256" key="3">
    <source>
        <dbReference type="ARBA" id="ARBA00022552"/>
    </source>
</evidence>
<dbReference type="InterPro" id="IPR011033">
    <property type="entry name" value="PRC_barrel-like_sf"/>
</dbReference>
<reference evidence="10 11" key="1">
    <citation type="submission" date="2018-06" db="EMBL/GenBank/DDBJ databases">
        <authorList>
            <consortium name="Pathogen Informatics"/>
            <person name="Doyle S."/>
        </authorList>
    </citation>
    <scope>NUCLEOTIDE SEQUENCE [LARGE SCALE GENOMIC DNA]</scope>
    <source>
        <strain evidence="10 11">NCTC11842</strain>
    </source>
</reference>
<dbReference type="InterPro" id="IPR036976">
    <property type="entry name" value="RimM_N_sf"/>
</dbReference>
<dbReference type="EMBL" id="JADMCD010000001">
    <property type="protein sequence ID" value="MBF8639114.1"/>
    <property type="molecule type" value="Genomic_DNA"/>
</dbReference>
<dbReference type="PANTHER" id="PTHR33692:SF1">
    <property type="entry name" value="RIBOSOME MATURATION FACTOR RIMM"/>
    <property type="match status" value="1"/>
</dbReference>
<dbReference type="NCBIfam" id="TIGR02273">
    <property type="entry name" value="16S_RimM"/>
    <property type="match status" value="1"/>
</dbReference>
<dbReference type="Pfam" id="PF01782">
    <property type="entry name" value="RimM"/>
    <property type="match status" value="1"/>
</dbReference>
<comment type="subcellular location">
    <subcellularLocation>
        <location evidence="5">Cytoplasm</location>
    </subcellularLocation>
</comment>
<evidence type="ECO:0000313" key="10">
    <source>
        <dbReference type="EMBL" id="SPZ09759.1"/>
    </source>
</evidence>
<evidence type="ECO:0000256" key="2">
    <source>
        <dbReference type="ARBA" id="ARBA00022517"/>
    </source>
</evidence>
<evidence type="ECO:0000313" key="11">
    <source>
        <dbReference type="Proteomes" id="UP000250443"/>
    </source>
</evidence>
<dbReference type="Gene3D" id="2.30.30.240">
    <property type="entry name" value="PRC-barrel domain"/>
    <property type="match status" value="1"/>
</dbReference>
<sequence length="179" mass="20247">MSQTPAPEEDLVVLGKIVSVYGVRGEVKVYSFTDPLDNLLEYRHWTLRRDGEIRKVSLVKGSLHGKVLTAKLKGLDDREEARALSGFEICVPRHELPGLNEGDYYWYQLEGLKVINQEGQMLGVVDHLLETGSNDVMVVKPCVGSLDDRERLLPYVLEQFVKSIDLVAGEMRVDWDADF</sequence>
<keyword evidence="3 5" id="KW-0698">rRNA processing</keyword>
<gene>
    <name evidence="5 10" type="primary">rimM</name>
    <name evidence="9" type="ORF">I5Q09_15630</name>
    <name evidence="8" type="ORF">IRZ65_00270</name>
    <name evidence="10" type="ORF">NCTC11842_03341</name>
</gene>
<dbReference type="EMBL" id="UAUF01000013">
    <property type="protein sequence ID" value="SPZ09759.1"/>
    <property type="molecule type" value="Genomic_DNA"/>
</dbReference>
<dbReference type="InterPro" id="IPR056792">
    <property type="entry name" value="PRC_RimM"/>
</dbReference>
<dbReference type="GO" id="GO:0042274">
    <property type="term" value="P:ribosomal small subunit biogenesis"/>
    <property type="evidence" value="ECO:0007669"/>
    <property type="project" value="UniProtKB-UniRule"/>
</dbReference>
<name>A0A2X2EN89_PSELU</name>
<evidence type="ECO:0000313" key="8">
    <source>
        <dbReference type="EMBL" id="MBF8639114.1"/>
    </source>
</evidence>
<dbReference type="SUPFAM" id="SSF50346">
    <property type="entry name" value="PRC-barrel domain"/>
    <property type="match status" value="1"/>
</dbReference>
<feature type="domain" description="RimM N-terminal" evidence="6">
    <location>
        <begin position="14"/>
        <end position="94"/>
    </location>
</feature>
<keyword evidence="12" id="KW-1185">Reference proteome</keyword>
<reference evidence="9 13" key="3">
    <citation type="submission" date="2020-11" db="EMBL/GenBank/DDBJ databases">
        <title>Enhanced detection system for hospital associated transmission using whole genome sequencing surveillance.</title>
        <authorList>
            <person name="Harrison L.H."/>
            <person name="Van Tyne D."/>
            <person name="Marsh J.W."/>
            <person name="Griffith M.P."/>
            <person name="Snyder D.J."/>
            <person name="Cooper V.S."/>
            <person name="Mustapha M."/>
        </authorList>
    </citation>
    <scope>NUCLEOTIDE SEQUENCE [LARGE SCALE GENOMIC DNA]</scope>
    <source>
        <strain evidence="9 13">PSB00013</strain>
    </source>
</reference>
<dbReference type="Proteomes" id="UP000638986">
    <property type="component" value="Unassembled WGS sequence"/>
</dbReference>
<evidence type="ECO:0000256" key="4">
    <source>
        <dbReference type="ARBA" id="ARBA00023186"/>
    </source>
</evidence>
<dbReference type="InterPro" id="IPR002676">
    <property type="entry name" value="RimM_N"/>
</dbReference>
<keyword evidence="1 5" id="KW-0963">Cytoplasm</keyword>
<evidence type="ECO:0000259" key="7">
    <source>
        <dbReference type="Pfam" id="PF24986"/>
    </source>
</evidence>
<protein>
    <recommendedName>
        <fullName evidence="5">Ribosome maturation factor RimM</fullName>
    </recommendedName>
</protein>
<evidence type="ECO:0000256" key="5">
    <source>
        <dbReference type="HAMAP-Rule" id="MF_00014"/>
    </source>
</evidence>
<dbReference type="GO" id="GO:0006364">
    <property type="term" value="P:rRNA processing"/>
    <property type="evidence" value="ECO:0007669"/>
    <property type="project" value="UniProtKB-UniRule"/>
</dbReference>
<evidence type="ECO:0000313" key="9">
    <source>
        <dbReference type="EMBL" id="MBH3440116.1"/>
    </source>
</evidence>
<comment type="function">
    <text evidence="5">An accessory protein needed during the final step in the assembly of 30S ribosomal subunit, possibly for assembly of the head region. Essential for efficient processing of 16S rRNA. May be needed both before and after RbfA during the maturation of 16S rRNA. It has affinity for free ribosomal 30S subunits but not for 70S ribosomes.</text>
</comment>
<dbReference type="GO" id="GO:0005840">
    <property type="term" value="C:ribosome"/>
    <property type="evidence" value="ECO:0007669"/>
    <property type="project" value="InterPro"/>
</dbReference>
<dbReference type="Proteomes" id="UP000250443">
    <property type="component" value="Unassembled WGS sequence"/>
</dbReference>
<dbReference type="SUPFAM" id="SSF50447">
    <property type="entry name" value="Translation proteins"/>
    <property type="match status" value="1"/>
</dbReference>
<dbReference type="RefSeq" id="WP_010797591.1">
    <property type="nucleotide sequence ID" value="NZ_CP053063.1"/>
</dbReference>
<evidence type="ECO:0000259" key="6">
    <source>
        <dbReference type="Pfam" id="PF01782"/>
    </source>
</evidence>
<proteinExistence type="inferred from homology"/>
<evidence type="ECO:0000313" key="12">
    <source>
        <dbReference type="Proteomes" id="UP000626180"/>
    </source>
</evidence>
<comment type="subunit">
    <text evidence="5">Binds ribosomal protein uS19.</text>
</comment>
<accession>A0A2X2EN89</accession>
<dbReference type="InterPro" id="IPR009000">
    <property type="entry name" value="Transl_B-barrel_sf"/>
</dbReference>
<dbReference type="Proteomes" id="UP000626180">
    <property type="component" value="Unassembled WGS sequence"/>
</dbReference>
<dbReference type="Pfam" id="PF24986">
    <property type="entry name" value="PRC_RimM"/>
    <property type="match status" value="1"/>
</dbReference>
<dbReference type="Gene3D" id="2.40.30.60">
    <property type="entry name" value="RimM"/>
    <property type="match status" value="1"/>
</dbReference>
<comment type="similarity">
    <text evidence="5">Belongs to the RimM family.</text>
</comment>